<dbReference type="SUPFAM" id="SSF52009">
    <property type="entry name" value="Phosphohistidine domain"/>
    <property type="match status" value="1"/>
</dbReference>
<dbReference type="InterPro" id="IPR010121">
    <property type="entry name" value="Pyruvate_phosphate_dikinase"/>
</dbReference>
<dbReference type="Gene3D" id="1.10.189.10">
    <property type="entry name" value="Pyruvate Phosphate Dikinase, domain 2"/>
    <property type="match status" value="1"/>
</dbReference>
<name>A0A975NU68_9BRAD</name>
<dbReference type="Pfam" id="PF01326">
    <property type="entry name" value="PPDK_N"/>
    <property type="match status" value="2"/>
</dbReference>
<accession>A0A975NU68</accession>
<evidence type="ECO:0000259" key="3">
    <source>
        <dbReference type="Pfam" id="PF01326"/>
    </source>
</evidence>
<dbReference type="Proteomes" id="UP000676951">
    <property type="component" value="Chromosome"/>
</dbReference>
<evidence type="ECO:0000256" key="1">
    <source>
        <dbReference type="SAM" id="MobiDB-lite"/>
    </source>
</evidence>
<protein>
    <submittedName>
        <fullName evidence="4">Pyruvate, phosphate dikinase</fullName>
    </submittedName>
</protein>
<dbReference type="Gene3D" id="3.30.470.20">
    <property type="entry name" value="ATP-grasp fold, B domain"/>
    <property type="match status" value="1"/>
</dbReference>
<evidence type="ECO:0000313" key="5">
    <source>
        <dbReference type="Proteomes" id="UP000676951"/>
    </source>
</evidence>
<dbReference type="GO" id="GO:0050242">
    <property type="term" value="F:pyruvate, phosphate dikinase activity"/>
    <property type="evidence" value="ECO:0007669"/>
    <property type="project" value="InterPro"/>
</dbReference>
<dbReference type="PANTHER" id="PTHR22931">
    <property type="entry name" value="PHOSPHOENOLPYRUVATE DIKINASE-RELATED"/>
    <property type="match status" value="1"/>
</dbReference>
<dbReference type="InterPro" id="IPR036637">
    <property type="entry name" value="Phosphohistidine_dom_sf"/>
</dbReference>
<feature type="domain" description="Pyruvate phosphate dikinase AMP/ATP-binding" evidence="3">
    <location>
        <begin position="300"/>
        <end position="347"/>
    </location>
</feature>
<organism evidence="4 5">
    <name type="scientific">Bradyrhizobium sediminis</name>
    <dbReference type="NCBI Taxonomy" id="2840469"/>
    <lineage>
        <taxon>Bacteria</taxon>
        <taxon>Pseudomonadati</taxon>
        <taxon>Pseudomonadota</taxon>
        <taxon>Alphaproteobacteria</taxon>
        <taxon>Hyphomicrobiales</taxon>
        <taxon>Nitrobacteraceae</taxon>
        <taxon>Bradyrhizobium</taxon>
    </lineage>
</organism>
<dbReference type="PANTHER" id="PTHR22931:SF9">
    <property type="entry name" value="PYRUVATE, PHOSPHATE DIKINASE 1, CHLOROPLASTIC"/>
    <property type="match status" value="1"/>
</dbReference>
<dbReference type="AlphaFoldDB" id="A0A975NU68"/>
<feature type="domain" description="Pyruvate phosphate dikinase AMP/ATP-binding" evidence="3">
    <location>
        <begin position="60"/>
        <end position="294"/>
    </location>
</feature>
<gene>
    <name evidence="4" type="ORF">KMZ93_15080</name>
</gene>
<dbReference type="InterPro" id="IPR008279">
    <property type="entry name" value="PEP-util_enz_mobile_dom"/>
</dbReference>
<keyword evidence="5" id="KW-1185">Reference proteome</keyword>
<dbReference type="Gene3D" id="3.50.30.10">
    <property type="entry name" value="Phosphohistidine domain"/>
    <property type="match status" value="1"/>
</dbReference>
<dbReference type="RefSeq" id="WP_215602075.1">
    <property type="nucleotide sequence ID" value="NZ_CP076136.1"/>
</dbReference>
<dbReference type="Gene3D" id="3.30.1490.20">
    <property type="entry name" value="ATP-grasp fold, A domain"/>
    <property type="match status" value="1"/>
</dbReference>
<sequence>MHIVRIGGVSTEQRSADAIGAKAANLARMAALGLPVPPAFVLPVKLCAAIIDGDTHAERHLRDGLKEGIEFLESATGKRFGDVSQPLLVSVRSGAARSMPGMLDTVLDVGCTSTAVQGLIRSSGRPRLAWDCRRRFLESYTETVLGLDPGPFAARLAELIASEGVTDDRELDSEALERLAGDQQALIEDRDDDWLEDATAQLDSAARAVCRSWMSERAQAYRRLQKLDDLRGTAVTVQAMVFGNGGLSSGAGVAFSRDPSTGQPQPMIDLVLDAQGEDVVSGRRTPDTEETFARAMPTIAAELKDILKRLEREFGDVQDVEFTIEDGKLWILQTRSAKRTPRAAIRIAIDFVREGLMTRSEALQRLDGIELAALVQVSLASADDPVTAGIGASGGIAVGRAAFCSESAQRLAAAGDPVILMRPDTSTADVAGFAVAAGIVTSVGARTAHAALVARQMGKPCVVGCSGMTIDGAADRAQLAGTAISGSDWITIDGDSGKVYLGRRETIATRPEAELAEIASWRSRTGDDHLRKSKAVPPRTKRKEMQAGQ</sequence>
<dbReference type="Pfam" id="PF00391">
    <property type="entry name" value="PEP-utilizers"/>
    <property type="match status" value="1"/>
</dbReference>
<keyword evidence="4" id="KW-0670">Pyruvate</keyword>
<proteinExistence type="predicted"/>
<feature type="compositionally biased region" description="Basic residues" evidence="1">
    <location>
        <begin position="531"/>
        <end position="542"/>
    </location>
</feature>
<dbReference type="InterPro" id="IPR002192">
    <property type="entry name" value="PPDK_AMP/ATP-bd"/>
</dbReference>
<dbReference type="GO" id="GO:0016301">
    <property type="term" value="F:kinase activity"/>
    <property type="evidence" value="ECO:0007669"/>
    <property type="project" value="InterPro"/>
</dbReference>
<dbReference type="InterPro" id="IPR018274">
    <property type="entry name" value="PEP_util_AS"/>
</dbReference>
<reference evidence="4 5" key="1">
    <citation type="submission" date="2021-06" db="EMBL/GenBank/DDBJ databases">
        <title>Bradyrhizobium sp. S2-11-4 Genome sequencing.</title>
        <authorList>
            <person name="Jin L."/>
        </authorList>
    </citation>
    <scope>NUCLEOTIDE SEQUENCE [LARGE SCALE GENOMIC DNA]</scope>
    <source>
        <strain evidence="4 5">S2-11-4</strain>
    </source>
</reference>
<evidence type="ECO:0000313" key="4">
    <source>
        <dbReference type="EMBL" id="QWG21352.1"/>
    </source>
</evidence>
<dbReference type="SUPFAM" id="SSF56059">
    <property type="entry name" value="Glutathione synthetase ATP-binding domain-like"/>
    <property type="match status" value="1"/>
</dbReference>
<dbReference type="Gene3D" id="1.20.80.30">
    <property type="match status" value="1"/>
</dbReference>
<dbReference type="GO" id="GO:0005524">
    <property type="term" value="F:ATP binding"/>
    <property type="evidence" value="ECO:0007669"/>
    <property type="project" value="InterPro"/>
</dbReference>
<feature type="region of interest" description="Disordered" evidence="1">
    <location>
        <begin position="523"/>
        <end position="549"/>
    </location>
</feature>
<evidence type="ECO:0000259" key="2">
    <source>
        <dbReference type="Pfam" id="PF00391"/>
    </source>
</evidence>
<dbReference type="PROSITE" id="PS00370">
    <property type="entry name" value="PEP_ENZYMES_PHOS_SITE"/>
    <property type="match status" value="1"/>
</dbReference>
<dbReference type="EMBL" id="CP076136">
    <property type="protein sequence ID" value="QWG21352.1"/>
    <property type="molecule type" value="Genomic_DNA"/>
</dbReference>
<feature type="domain" description="PEP-utilising enzyme mobile" evidence="2">
    <location>
        <begin position="416"/>
        <end position="497"/>
    </location>
</feature>
<dbReference type="InterPro" id="IPR013815">
    <property type="entry name" value="ATP_grasp_subdomain_1"/>
</dbReference>